<keyword evidence="4 6" id="KW-1133">Transmembrane helix</keyword>
<feature type="transmembrane region" description="Helical" evidence="6">
    <location>
        <begin position="160"/>
        <end position="182"/>
    </location>
</feature>
<feature type="transmembrane region" description="Helical" evidence="6">
    <location>
        <begin position="222"/>
        <end position="255"/>
    </location>
</feature>
<keyword evidence="8" id="KW-1185">Reference proteome</keyword>
<dbReference type="PANTHER" id="PTHR30213">
    <property type="entry name" value="INNER MEMBRANE PROTEIN YHJD"/>
    <property type="match status" value="1"/>
</dbReference>
<keyword evidence="2" id="KW-1003">Cell membrane</keyword>
<dbReference type="EMBL" id="WSZK01000015">
    <property type="protein sequence ID" value="MWG34356.1"/>
    <property type="molecule type" value="Genomic_DNA"/>
</dbReference>
<evidence type="ECO:0000256" key="3">
    <source>
        <dbReference type="ARBA" id="ARBA00022692"/>
    </source>
</evidence>
<comment type="caution">
    <text evidence="7">The sequence shown here is derived from an EMBL/GenBank/DDBJ whole genome shotgun (WGS) entry which is preliminary data.</text>
</comment>
<gene>
    <name evidence="7" type="ORF">GQS65_07600</name>
</gene>
<protein>
    <submittedName>
        <fullName evidence="7">YihY/virulence factor BrkB family protein</fullName>
    </submittedName>
</protein>
<evidence type="ECO:0000313" key="8">
    <source>
        <dbReference type="Proteomes" id="UP000451471"/>
    </source>
</evidence>
<accession>A0A6B0GHL7</accession>
<evidence type="ECO:0000256" key="2">
    <source>
        <dbReference type="ARBA" id="ARBA00022475"/>
    </source>
</evidence>
<evidence type="ECO:0000256" key="6">
    <source>
        <dbReference type="SAM" id="Phobius"/>
    </source>
</evidence>
<dbReference type="AlphaFoldDB" id="A0A6B0GHL7"/>
<dbReference type="Pfam" id="PF03631">
    <property type="entry name" value="Virul_fac_BrkB"/>
    <property type="match status" value="1"/>
</dbReference>
<evidence type="ECO:0000313" key="7">
    <source>
        <dbReference type="EMBL" id="MWG34356.1"/>
    </source>
</evidence>
<proteinExistence type="predicted"/>
<evidence type="ECO:0000256" key="5">
    <source>
        <dbReference type="ARBA" id="ARBA00023136"/>
    </source>
</evidence>
<comment type="subcellular location">
    <subcellularLocation>
        <location evidence="1">Cell membrane</location>
        <topology evidence="1">Multi-pass membrane protein</topology>
    </subcellularLocation>
</comment>
<reference evidence="7 8" key="1">
    <citation type="submission" date="2019-12" db="EMBL/GenBank/DDBJ databases">
        <title>Halocatena pleomorpha gen. nov. sp. nov., an extremely halophilic archaeon of family Halobacteriaceae isolated from saltpan soil.</title>
        <authorList>
            <person name="Pal Y."/>
            <person name="Verma A."/>
            <person name="Krishnamurthi S."/>
            <person name="Kumar P."/>
        </authorList>
    </citation>
    <scope>NUCLEOTIDE SEQUENCE [LARGE SCALE GENOMIC DNA]</scope>
    <source>
        <strain evidence="7 8">JCM 16495</strain>
    </source>
</reference>
<keyword evidence="5 6" id="KW-0472">Membrane</keyword>
<feature type="transmembrane region" description="Helical" evidence="6">
    <location>
        <begin position="131"/>
        <end position="154"/>
    </location>
</feature>
<evidence type="ECO:0000256" key="4">
    <source>
        <dbReference type="ARBA" id="ARBA00022989"/>
    </source>
</evidence>
<dbReference type="RefSeq" id="WP_368279945.1">
    <property type="nucleotide sequence ID" value="NZ_WSZK01000015.1"/>
</dbReference>
<organism evidence="7 8">
    <name type="scientific">Halomarina oriensis</name>
    <dbReference type="NCBI Taxonomy" id="671145"/>
    <lineage>
        <taxon>Archaea</taxon>
        <taxon>Methanobacteriati</taxon>
        <taxon>Methanobacteriota</taxon>
        <taxon>Stenosarchaea group</taxon>
        <taxon>Halobacteria</taxon>
        <taxon>Halobacteriales</taxon>
        <taxon>Natronomonadaceae</taxon>
        <taxon>Halomarina</taxon>
    </lineage>
</organism>
<dbReference type="PIRSF" id="PIRSF035875">
    <property type="entry name" value="RNase_BN"/>
    <property type="match status" value="1"/>
</dbReference>
<dbReference type="Proteomes" id="UP000451471">
    <property type="component" value="Unassembled WGS sequence"/>
</dbReference>
<keyword evidence="3 6" id="KW-0812">Transmembrane</keyword>
<name>A0A6B0GHL7_9EURY</name>
<dbReference type="GO" id="GO:0005886">
    <property type="term" value="C:plasma membrane"/>
    <property type="evidence" value="ECO:0007669"/>
    <property type="project" value="UniProtKB-SubCell"/>
</dbReference>
<evidence type="ECO:0000256" key="1">
    <source>
        <dbReference type="ARBA" id="ARBA00004651"/>
    </source>
</evidence>
<dbReference type="PANTHER" id="PTHR30213:SF0">
    <property type="entry name" value="UPF0761 MEMBRANE PROTEIN YIHY"/>
    <property type="match status" value="1"/>
</dbReference>
<dbReference type="InterPro" id="IPR017039">
    <property type="entry name" value="Virul_fac_BrkB"/>
</dbReference>
<sequence length="267" mass="28356">MDTGAYRTALRTAVAVAREEQVSVKAASLGFHAFNTLIPLGLFLVVALSLVGGLEQALSTLSSVVGFQSGQLQSLLFSTTSAQSGRLRAVVLAFLILAWSVTRTLNTTNTAFDEVYGTRERGSFLRRVEEVAIATVTTPLAFSLGIGVGVVLSLLVQGTFWALLAPVVLFVALVVGFFPLYYVFPGVDISPREALPGAVFAAGLWTVSAVFFRLYATVSQSVHLYGVVGGLLIFLTWLYVGGLAVLLGVVINAVLAGRVDPDSVWRP</sequence>
<feature type="transmembrane region" description="Helical" evidence="6">
    <location>
        <begin position="194"/>
        <end position="216"/>
    </location>
</feature>
<feature type="transmembrane region" description="Helical" evidence="6">
    <location>
        <begin position="33"/>
        <end position="54"/>
    </location>
</feature>